<keyword evidence="5" id="KW-0472">Membrane</keyword>
<dbReference type="PANTHER" id="PTHR28234:SF1">
    <property type="entry name" value="NUCLEAR CONTROL OF ATPASE PROTEIN 2"/>
    <property type="match status" value="1"/>
</dbReference>
<evidence type="ECO:0000256" key="3">
    <source>
        <dbReference type="ARBA" id="ARBA00022989"/>
    </source>
</evidence>
<evidence type="ECO:0000256" key="5">
    <source>
        <dbReference type="ARBA" id="ARBA00023136"/>
    </source>
</evidence>
<feature type="region of interest" description="Disordered" evidence="6">
    <location>
        <begin position="22"/>
        <end position="46"/>
    </location>
</feature>
<evidence type="ECO:0000313" key="7">
    <source>
        <dbReference type="EMBL" id="KAK5200864.1"/>
    </source>
</evidence>
<organism evidence="7 8">
    <name type="scientific">Cryomyces antarcticus</name>
    <dbReference type="NCBI Taxonomy" id="329879"/>
    <lineage>
        <taxon>Eukaryota</taxon>
        <taxon>Fungi</taxon>
        <taxon>Dikarya</taxon>
        <taxon>Ascomycota</taxon>
        <taxon>Pezizomycotina</taxon>
        <taxon>Dothideomycetes</taxon>
        <taxon>Dothideomycetes incertae sedis</taxon>
        <taxon>Cryomyces</taxon>
    </lineage>
</organism>
<comment type="caution">
    <text evidence="7">The sequence shown here is derived from an EMBL/GenBank/DDBJ whole genome shotgun (WGS) entry which is preliminary data.</text>
</comment>
<keyword evidence="2" id="KW-0812">Transmembrane</keyword>
<evidence type="ECO:0000256" key="1">
    <source>
        <dbReference type="ARBA" id="ARBA00004225"/>
    </source>
</evidence>
<reference evidence="7 8" key="1">
    <citation type="submission" date="2023-08" db="EMBL/GenBank/DDBJ databases">
        <title>Black Yeasts Isolated from many extreme environments.</title>
        <authorList>
            <person name="Coleine C."/>
            <person name="Stajich J.E."/>
            <person name="Selbmann L."/>
        </authorList>
    </citation>
    <scope>NUCLEOTIDE SEQUENCE [LARGE SCALE GENOMIC DNA]</scope>
    <source>
        <strain evidence="7 8">CCFEE 536</strain>
    </source>
</reference>
<dbReference type="EMBL" id="JAVRRA010017050">
    <property type="protein sequence ID" value="KAK5200864.1"/>
    <property type="molecule type" value="Genomic_DNA"/>
</dbReference>
<protein>
    <submittedName>
        <fullName evidence="7">Uncharacterized protein</fullName>
    </submittedName>
</protein>
<sequence length="253" mass="28336">MSFVVDQIRRIDSQLDRLQLSGLPSSGESYSDSALAEGSHDTAESPRIENLQSLIKSLSTTSSARYPLSSPSRIEDVLQQASLSTSDASYEHDLEWLLVSKATVQVYGAILNMILESTIPLSDDLYYWDDILGSYRYTALYSIQTSPSRIWEWGKDVYTDVRKRGHGRGLEGFREDGGEGIRQGWRQFYGLVREVVREKNLVDVRRRIVGPVALIRGEIKAKQAGLRRVRMMNANALGVLLGEGLGNERYGST</sequence>
<evidence type="ECO:0000256" key="6">
    <source>
        <dbReference type="SAM" id="MobiDB-lite"/>
    </source>
</evidence>
<dbReference type="Proteomes" id="UP001357485">
    <property type="component" value="Unassembled WGS sequence"/>
</dbReference>
<comment type="subcellular location">
    <subcellularLocation>
        <location evidence="1">Mitochondrion membrane</location>
        <topology evidence="1">Multi-pass membrane protein</topology>
    </subcellularLocation>
</comment>
<keyword evidence="3" id="KW-1133">Transmembrane helix</keyword>
<keyword evidence="4" id="KW-0496">Mitochondrion</keyword>
<name>A0ABR0LN11_9PEZI</name>
<keyword evidence="8" id="KW-1185">Reference proteome</keyword>
<proteinExistence type="predicted"/>
<feature type="compositionally biased region" description="Polar residues" evidence="6">
    <location>
        <begin position="22"/>
        <end position="32"/>
    </location>
</feature>
<gene>
    <name evidence="7" type="ORF">LTR16_004638</name>
</gene>
<evidence type="ECO:0000256" key="2">
    <source>
        <dbReference type="ARBA" id="ARBA00022692"/>
    </source>
</evidence>
<dbReference type="InterPro" id="IPR013946">
    <property type="entry name" value="NCA2-like"/>
</dbReference>
<dbReference type="PANTHER" id="PTHR28234">
    <property type="entry name" value="NUCLEAR CONTROL OF ATPASE PROTEIN 2"/>
    <property type="match status" value="1"/>
</dbReference>
<evidence type="ECO:0000256" key="4">
    <source>
        <dbReference type="ARBA" id="ARBA00023128"/>
    </source>
</evidence>
<evidence type="ECO:0000313" key="8">
    <source>
        <dbReference type="Proteomes" id="UP001357485"/>
    </source>
</evidence>
<accession>A0ABR0LN11</accession>